<evidence type="ECO:0000259" key="7">
    <source>
        <dbReference type="Pfam" id="PF21467"/>
    </source>
</evidence>
<dbReference type="InterPro" id="IPR001944">
    <property type="entry name" value="Glycoside_Hdrlase_35"/>
</dbReference>
<evidence type="ECO:0000259" key="6">
    <source>
        <dbReference type="Pfam" id="PF21317"/>
    </source>
</evidence>
<keyword evidence="9" id="KW-1185">Reference proteome</keyword>
<organism evidence="8 9">
    <name type="scientific">Holtiella tumoricola</name>
    <dbReference type="NCBI Taxonomy" id="3018743"/>
    <lineage>
        <taxon>Bacteria</taxon>
        <taxon>Bacillati</taxon>
        <taxon>Bacillota</taxon>
        <taxon>Clostridia</taxon>
        <taxon>Lachnospirales</taxon>
        <taxon>Cellulosilyticaceae</taxon>
        <taxon>Holtiella</taxon>
    </lineage>
</organism>
<feature type="active site" description="Nucleophile" evidence="4">
    <location>
        <position position="225"/>
    </location>
</feature>
<dbReference type="PIRSF" id="PIRSF006336">
    <property type="entry name" value="B-gal"/>
    <property type="match status" value="1"/>
</dbReference>
<evidence type="ECO:0000256" key="1">
    <source>
        <dbReference type="ARBA" id="ARBA00009809"/>
    </source>
</evidence>
<feature type="domain" description="Beta-galactosidase galactose-binding" evidence="7">
    <location>
        <begin position="492"/>
        <end position="550"/>
    </location>
</feature>
<comment type="similarity">
    <text evidence="1">Belongs to the glycosyl hydrolase 35 family.</text>
</comment>
<evidence type="ECO:0000259" key="5">
    <source>
        <dbReference type="Pfam" id="PF01301"/>
    </source>
</evidence>
<dbReference type="Proteomes" id="UP001169242">
    <property type="component" value="Unassembled WGS sequence"/>
</dbReference>
<dbReference type="GO" id="GO:0005975">
    <property type="term" value="P:carbohydrate metabolic process"/>
    <property type="evidence" value="ECO:0007669"/>
    <property type="project" value="InterPro"/>
</dbReference>
<gene>
    <name evidence="8" type="ORF">PBV87_01180</name>
</gene>
<keyword evidence="2" id="KW-0378">Hydrolase</keyword>
<dbReference type="InterPro" id="IPR008979">
    <property type="entry name" value="Galactose-bd-like_sf"/>
</dbReference>
<dbReference type="InterPro" id="IPR017853">
    <property type="entry name" value="GH"/>
</dbReference>
<dbReference type="InterPro" id="IPR048912">
    <property type="entry name" value="BetaGal1-like_ABD1"/>
</dbReference>
<evidence type="ECO:0000313" key="9">
    <source>
        <dbReference type="Proteomes" id="UP001169242"/>
    </source>
</evidence>
<dbReference type="InterPro" id="IPR048913">
    <property type="entry name" value="BetaGal_gal-bd"/>
</dbReference>
<dbReference type="PANTHER" id="PTHR23421">
    <property type="entry name" value="BETA-GALACTOSIDASE RELATED"/>
    <property type="match status" value="1"/>
</dbReference>
<reference evidence="8" key="1">
    <citation type="journal article" date="2023" name="Int. J. Syst. Evol. Microbiol.">
        <title>&lt;i&gt;Holtiella tumoricola&lt;/i&gt; gen. nov. sp. nov., isolated from a human clinical sample.</title>
        <authorList>
            <person name="Allen-Vercoe E."/>
            <person name="Daigneault M.C."/>
            <person name="Vancuren S.J."/>
            <person name="Cochrane K."/>
            <person name="O'Neal L.L."/>
            <person name="Sankaranarayanan K."/>
            <person name="Lawson P.A."/>
        </authorList>
    </citation>
    <scope>NUCLEOTIDE SEQUENCE</scope>
    <source>
        <strain evidence="8">CC70A</strain>
    </source>
</reference>
<dbReference type="SUPFAM" id="SSF49785">
    <property type="entry name" value="Galactose-binding domain-like"/>
    <property type="match status" value="1"/>
</dbReference>
<comment type="caution">
    <text evidence="8">The sequence shown here is derived from an EMBL/GenBank/DDBJ whole genome shotgun (WGS) entry which is preliminary data.</text>
</comment>
<evidence type="ECO:0000313" key="8">
    <source>
        <dbReference type="EMBL" id="MDA3730127.1"/>
    </source>
</evidence>
<dbReference type="Pfam" id="PF21467">
    <property type="entry name" value="BetaGal_gal-bd"/>
    <property type="match status" value="1"/>
</dbReference>
<dbReference type="FunFam" id="3.20.20.80:FF:000115">
    <property type="entry name" value="Beta-galactosidase"/>
    <property type="match status" value="1"/>
</dbReference>
<dbReference type="Gene3D" id="3.20.20.80">
    <property type="entry name" value="Glycosidases"/>
    <property type="match status" value="1"/>
</dbReference>
<dbReference type="RefSeq" id="WP_271010854.1">
    <property type="nucleotide sequence ID" value="NZ_JAQIFT010000008.1"/>
</dbReference>
<sequence>MLSLTNQEQPIISGAIHYFRLLKSDYKDRLLKLKACGFNAVETYIPWNLHEPNKGEFVFDGHFDLEYFLELANELEIAVILRPGPYICSEWDFGGLPAWLLQDRNMVLRCYDEMYLKHVDDWFDELIPRIARFQSTRGGSVIAVQVENEYGSYGDDKKYLNHIKEGLINRGIDVLLFTSDGGPDHMLTGGTLPDVFKTVNFGSGADWNFSQLKNRQPDLPVTCMEFWDGWFDHWGKEHHTRPSHEVVEVLEDMIKHQAHINFYMFHGGTNFGFYNGANYYDNDGGYLPTATSYDYSALLTEAGDITETYLKVRECLEKHFGEIPYEVPANTTKKAYGKVQFEKQALLFDNLDHLATKHESANARNMEHWGQDYGYILYRKHVEGPRQELHIGLLEVRDRAQIFVDNKELGIYMRGEEQNLSFPIPKDGVQLDVLVENLGRVNYGPRLKDYKGVSEGITLGGCFTFGYDVYNLDMKDLSNVAFKEGISETDKPCFYQATLMVDEVADTFLKFENLTKGFVVINGFNIGRYWNIGPQETLFVPSGLLKEGANEIVIFEQHGTKEPSIEFIDHAILG</sequence>
<evidence type="ECO:0000256" key="2">
    <source>
        <dbReference type="ARBA" id="ARBA00022801"/>
    </source>
</evidence>
<dbReference type="Pfam" id="PF21317">
    <property type="entry name" value="BetaGal_ABD_1"/>
    <property type="match status" value="1"/>
</dbReference>
<evidence type="ECO:0000256" key="4">
    <source>
        <dbReference type="PIRSR" id="PIRSR006336-1"/>
    </source>
</evidence>
<dbReference type="GO" id="GO:0004565">
    <property type="term" value="F:beta-galactosidase activity"/>
    <property type="evidence" value="ECO:0007669"/>
    <property type="project" value="InterPro"/>
</dbReference>
<proteinExistence type="inferred from homology"/>
<feature type="active site" description="Proton donor" evidence="4">
    <location>
        <position position="149"/>
    </location>
</feature>
<dbReference type="AlphaFoldDB" id="A0AA42IYR9"/>
<evidence type="ECO:0000256" key="3">
    <source>
        <dbReference type="ARBA" id="ARBA00023295"/>
    </source>
</evidence>
<feature type="domain" description="Beta-galactosidase 1-like first all-beta" evidence="6">
    <location>
        <begin position="365"/>
        <end position="473"/>
    </location>
</feature>
<protein>
    <submittedName>
        <fullName evidence="8">Beta-galactosidase</fullName>
    </submittedName>
</protein>
<dbReference type="PRINTS" id="PR00742">
    <property type="entry name" value="GLHYDRLASE35"/>
</dbReference>
<dbReference type="EMBL" id="JAQIFT010000008">
    <property type="protein sequence ID" value="MDA3730127.1"/>
    <property type="molecule type" value="Genomic_DNA"/>
</dbReference>
<dbReference type="SUPFAM" id="SSF51445">
    <property type="entry name" value="(Trans)glycosidases"/>
    <property type="match status" value="1"/>
</dbReference>
<dbReference type="Gene3D" id="2.60.120.260">
    <property type="entry name" value="Galactose-binding domain-like"/>
    <property type="match status" value="2"/>
</dbReference>
<feature type="domain" description="Glycoside hydrolase 35 catalytic" evidence="5">
    <location>
        <begin position="4"/>
        <end position="317"/>
    </location>
</feature>
<dbReference type="InterPro" id="IPR031330">
    <property type="entry name" value="Gly_Hdrlase_35_cat"/>
</dbReference>
<keyword evidence="3" id="KW-0326">Glycosidase</keyword>
<dbReference type="Pfam" id="PF01301">
    <property type="entry name" value="Glyco_hydro_35"/>
    <property type="match status" value="1"/>
</dbReference>
<accession>A0AA42IYR9</accession>
<name>A0AA42IYR9_9FIRM</name>
<dbReference type="InterPro" id="IPR026283">
    <property type="entry name" value="B-gal_1-like"/>
</dbReference>